<proteinExistence type="predicted"/>
<dbReference type="PANTHER" id="PTHR38776:SF1">
    <property type="entry name" value="MLTA-INTERACTING PROTEIN-RELATED"/>
    <property type="match status" value="1"/>
</dbReference>
<evidence type="ECO:0000313" key="5">
    <source>
        <dbReference type="EMBL" id="VAX06588.1"/>
    </source>
</evidence>
<evidence type="ECO:0000256" key="2">
    <source>
        <dbReference type="ARBA" id="ARBA00022729"/>
    </source>
</evidence>
<keyword evidence="4" id="KW-0998">Cell outer membrane</keyword>
<dbReference type="Pfam" id="PF06629">
    <property type="entry name" value="MipA"/>
    <property type="match status" value="1"/>
</dbReference>
<dbReference type="GO" id="GO:0009279">
    <property type="term" value="C:cell outer membrane"/>
    <property type="evidence" value="ECO:0007669"/>
    <property type="project" value="UniProtKB-SubCell"/>
</dbReference>
<dbReference type="AlphaFoldDB" id="A0A3B1B5C7"/>
<protein>
    <recommendedName>
        <fullName evidence="6">MipA/OmpV family protein</fullName>
    </recommendedName>
</protein>
<evidence type="ECO:0008006" key="6">
    <source>
        <dbReference type="Google" id="ProtNLM"/>
    </source>
</evidence>
<sequence>MLQKFNIAVLTSLFVMLNSSITKSQEIGGFIAIGPAFFPGFEGSKNYKAGPIVVGRIQLREYYFEAEGTSAKANILPRRFFSLGNKLSIQAGPVFNYRFSRNIVESNPVKKFRNEKGVIELGGFVTVQVKGVLREGDALAGQVKIIGDVSGIHGGQLITLRGSYNISVGQSWGMIFSADSTYVTEKYVDTYFSIDIDNADRSGLAVYNANKGVKDISFDFSLQYKTTNRWGILTYLRASRLLGSIANSPIVKSEGSPNQFIGGIAVSYSF</sequence>
<reference evidence="5" key="1">
    <citation type="submission" date="2018-06" db="EMBL/GenBank/DDBJ databases">
        <authorList>
            <person name="Zhirakovskaya E."/>
        </authorList>
    </citation>
    <scope>NUCLEOTIDE SEQUENCE</scope>
</reference>
<keyword evidence="2" id="KW-0732">Signal</keyword>
<accession>A0A3B1B5C7</accession>
<dbReference type="InterPro" id="IPR010583">
    <property type="entry name" value="MipA"/>
</dbReference>
<dbReference type="EMBL" id="UOFW01000167">
    <property type="protein sequence ID" value="VAX06588.1"/>
    <property type="molecule type" value="Genomic_DNA"/>
</dbReference>
<dbReference type="PANTHER" id="PTHR38776">
    <property type="entry name" value="MLTA-INTERACTING PROTEIN-RELATED"/>
    <property type="match status" value="1"/>
</dbReference>
<evidence type="ECO:0000256" key="3">
    <source>
        <dbReference type="ARBA" id="ARBA00023136"/>
    </source>
</evidence>
<organism evidence="5">
    <name type="scientific">hydrothermal vent metagenome</name>
    <dbReference type="NCBI Taxonomy" id="652676"/>
    <lineage>
        <taxon>unclassified sequences</taxon>
        <taxon>metagenomes</taxon>
        <taxon>ecological metagenomes</taxon>
    </lineage>
</organism>
<evidence type="ECO:0000256" key="4">
    <source>
        <dbReference type="ARBA" id="ARBA00023237"/>
    </source>
</evidence>
<evidence type="ECO:0000256" key="1">
    <source>
        <dbReference type="ARBA" id="ARBA00004442"/>
    </source>
</evidence>
<comment type="subcellular location">
    <subcellularLocation>
        <location evidence="1">Cell outer membrane</location>
    </subcellularLocation>
</comment>
<name>A0A3B1B5C7_9ZZZZ</name>
<keyword evidence="3" id="KW-0472">Membrane</keyword>
<gene>
    <name evidence="5" type="ORF">MNBD_ALPHA03-1693</name>
</gene>